<dbReference type="Proteomes" id="UP000694845">
    <property type="component" value="Unplaced"/>
</dbReference>
<dbReference type="GeneID" id="110986835"/>
<feature type="region of interest" description="Disordered" evidence="1">
    <location>
        <begin position="119"/>
        <end position="141"/>
    </location>
</feature>
<proteinExistence type="predicted"/>
<dbReference type="OMA" id="HDNSATH"/>
<organism evidence="2 3">
    <name type="scientific">Acanthaster planci</name>
    <name type="common">Crown-of-thorns starfish</name>
    <dbReference type="NCBI Taxonomy" id="133434"/>
    <lineage>
        <taxon>Eukaryota</taxon>
        <taxon>Metazoa</taxon>
        <taxon>Echinodermata</taxon>
        <taxon>Eleutherozoa</taxon>
        <taxon>Asterozoa</taxon>
        <taxon>Asteroidea</taxon>
        <taxon>Valvatacea</taxon>
        <taxon>Valvatida</taxon>
        <taxon>Acanthasteridae</taxon>
        <taxon>Acanthaster</taxon>
    </lineage>
</organism>
<dbReference type="PANTHER" id="PTHR10773">
    <property type="entry name" value="DNA-DIRECTED RNA POLYMERASES I, II, AND III SUBUNIT RPABC2"/>
    <property type="match status" value="1"/>
</dbReference>
<dbReference type="RefSeq" id="XP_022104761.1">
    <property type="nucleotide sequence ID" value="XM_022249069.1"/>
</dbReference>
<reference evidence="3" key="1">
    <citation type="submission" date="2025-08" db="UniProtKB">
        <authorList>
            <consortium name="RefSeq"/>
        </authorList>
    </citation>
    <scope>IDENTIFICATION</scope>
</reference>
<gene>
    <name evidence="3" type="primary">LOC110986835</name>
</gene>
<feature type="region of interest" description="Disordered" evidence="1">
    <location>
        <begin position="242"/>
        <end position="261"/>
    </location>
</feature>
<evidence type="ECO:0000313" key="3">
    <source>
        <dbReference type="RefSeq" id="XP_022104761.1"/>
    </source>
</evidence>
<keyword evidence="2" id="KW-1185">Reference proteome</keyword>
<name>A0A8B7ZN14_ACAPL</name>
<dbReference type="PANTHER" id="PTHR10773:SF19">
    <property type="match status" value="1"/>
</dbReference>
<dbReference type="AlphaFoldDB" id="A0A8B7ZN14"/>
<dbReference type="OrthoDB" id="6773618at2759"/>
<accession>A0A8B7ZN14</accession>
<evidence type="ECO:0000313" key="2">
    <source>
        <dbReference type="Proteomes" id="UP000694845"/>
    </source>
</evidence>
<dbReference type="KEGG" id="aplc:110986835"/>
<sequence>MVSNCIKFLYNTNRYYYYFCFASGKKEVDVLVQWQDGSRNVVSNIDLVYRGPLKKKKLVKMRWGATWWRGQVMDFEKDVEKNAPLTSVETIGNEHLTNLEVAESMTASYREKEIPSETAFTPSVTHDPDIPNTGSHTDSQLNPLRRYEDISNSKTEICSNFTCKDEIFAACSICQCLLCFEHFVGDTNCESHNEFFYAYKITEEPEDGTEKNESVSEFILQSESETSFELLSTSFEEDTWKYSNSEDGVNHDNSATHTQCR</sequence>
<feature type="compositionally biased region" description="Polar residues" evidence="1">
    <location>
        <begin position="132"/>
        <end position="141"/>
    </location>
</feature>
<protein>
    <submittedName>
        <fullName evidence="3">Uncharacterized protein LOC110986835</fullName>
    </submittedName>
</protein>
<evidence type="ECO:0000256" key="1">
    <source>
        <dbReference type="SAM" id="MobiDB-lite"/>
    </source>
</evidence>